<dbReference type="PROSITE" id="PS50103">
    <property type="entry name" value="ZF_C3H1"/>
    <property type="match status" value="1"/>
</dbReference>
<dbReference type="InterPro" id="IPR000008">
    <property type="entry name" value="C2_dom"/>
</dbReference>
<dbReference type="PROSITE" id="PS50004">
    <property type="entry name" value="C2"/>
    <property type="match status" value="1"/>
</dbReference>
<dbReference type="eggNOG" id="KOG0940">
    <property type="taxonomic scope" value="Eukaryota"/>
</dbReference>
<feature type="region of interest" description="Disordered" evidence="2">
    <location>
        <begin position="24"/>
        <end position="44"/>
    </location>
</feature>
<dbReference type="SMART" id="SM00239">
    <property type="entry name" value="C2"/>
    <property type="match status" value="1"/>
</dbReference>
<dbReference type="KEGG" id="mbr:MONBRDRAFT_12859"/>
<dbReference type="PROSITE" id="PS50853">
    <property type="entry name" value="FN3"/>
    <property type="match status" value="1"/>
</dbReference>
<dbReference type="EMBL" id="CH991588">
    <property type="protein sequence ID" value="EDQ84377.1"/>
    <property type="molecule type" value="Genomic_DNA"/>
</dbReference>
<name>A9VDJ1_MONBE</name>
<reference evidence="6 7" key="1">
    <citation type="journal article" date="2008" name="Nature">
        <title>The genome of the choanoflagellate Monosiga brevicollis and the origin of metazoans.</title>
        <authorList>
            <consortium name="JGI Sequencing"/>
            <person name="King N."/>
            <person name="Westbrook M.J."/>
            <person name="Young S.L."/>
            <person name="Kuo A."/>
            <person name="Abedin M."/>
            <person name="Chapman J."/>
            <person name="Fairclough S."/>
            <person name="Hellsten U."/>
            <person name="Isogai Y."/>
            <person name="Letunic I."/>
            <person name="Marr M."/>
            <person name="Pincus D."/>
            <person name="Putnam N."/>
            <person name="Rokas A."/>
            <person name="Wright K.J."/>
            <person name="Zuzow R."/>
            <person name="Dirks W."/>
            <person name="Good M."/>
            <person name="Goodstein D."/>
            <person name="Lemons D."/>
            <person name="Li W."/>
            <person name="Lyons J.B."/>
            <person name="Morris A."/>
            <person name="Nichols S."/>
            <person name="Richter D.J."/>
            <person name="Salamov A."/>
            <person name="Bork P."/>
            <person name="Lim W.A."/>
            <person name="Manning G."/>
            <person name="Miller W.T."/>
            <person name="McGinnis W."/>
            <person name="Shapiro H."/>
            <person name="Tjian R."/>
            <person name="Grigoriev I.V."/>
            <person name="Rokhsar D."/>
        </authorList>
    </citation>
    <scope>NUCLEOTIDE SEQUENCE [LARGE SCALE GENOMIC DNA]</scope>
    <source>
        <strain evidence="7">MX1 / ATCC 50154</strain>
    </source>
</reference>
<proteinExistence type="predicted"/>
<sequence length="518" mass="56619">MAEASVPRSSPLAVPTSATRRILLDPEASTHSMPNLQHVASSPKLSASPRFMQERLSHHVSLTKDPSVASRNEEEEGSRLVRVCVSSADNLARKSMLRMPDPFALVSIDNEQFQSAVARRTLSPQWLTERDMFMNPSSILTIYVFDAKRYRPRDWAGFLGMAVIEANAFLDSTTLGEGATKVLNFRLRKRVPDDLVTGTICVKVRILSDELDMHASTGLVPAVPRTSSPRSVAVPQEEERMLSTSPGVGWQKLPKNSSTDHLNVSQPLLPSQVSTHASLISCSKECAPSWLSVPSRVIDSARSSTGPLTAAIPYPCIPPPQPPPPTVTIDEVTRSFVVDWTDDQAVDGVTYNLAVLPDMAETPQDIYSGTDSFHTPVGLVPGKRVRFVVSATNFFGTSEYSLPSPPITIPEFDETRAPTPDDRPHCPFFMTGFCPRGSACPLYHGERLSQGDLAAALAAIASVSDPDVQLAFALQASMQEAQGASYDDSNQTLFKREFHRKELELRERVGLLILGLQV</sequence>
<dbReference type="GO" id="GO:0008270">
    <property type="term" value="F:zinc ion binding"/>
    <property type="evidence" value="ECO:0007669"/>
    <property type="project" value="UniProtKB-KW"/>
</dbReference>
<dbReference type="Gene3D" id="2.60.40.150">
    <property type="entry name" value="C2 domain"/>
    <property type="match status" value="1"/>
</dbReference>
<evidence type="ECO:0000256" key="2">
    <source>
        <dbReference type="SAM" id="MobiDB-lite"/>
    </source>
</evidence>
<dbReference type="SMART" id="SM00356">
    <property type="entry name" value="ZnF_C3H1"/>
    <property type="match status" value="1"/>
</dbReference>
<gene>
    <name evidence="6" type="ORF">MONBRDRAFT_12859</name>
</gene>
<dbReference type="GeneID" id="5896053"/>
<dbReference type="RefSeq" id="XP_001750778.1">
    <property type="nucleotide sequence ID" value="XM_001750726.1"/>
</dbReference>
<keyword evidence="1" id="KW-0863">Zinc-finger</keyword>
<protein>
    <recommendedName>
        <fullName evidence="8">C3H1-type domain-containing protein</fullName>
    </recommendedName>
</protein>
<evidence type="ECO:0000259" key="5">
    <source>
        <dbReference type="PROSITE" id="PS50853"/>
    </source>
</evidence>
<dbReference type="Proteomes" id="UP000001357">
    <property type="component" value="Unassembled WGS sequence"/>
</dbReference>
<evidence type="ECO:0000256" key="1">
    <source>
        <dbReference type="PROSITE-ProRule" id="PRU00723"/>
    </source>
</evidence>
<feature type="zinc finger region" description="C3H1-type" evidence="1">
    <location>
        <begin position="420"/>
        <end position="447"/>
    </location>
</feature>
<dbReference type="InterPro" id="IPR000571">
    <property type="entry name" value="Znf_CCCH"/>
</dbReference>
<evidence type="ECO:0008006" key="8">
    <source>
        <dbReference type="Google" id="ProtNLM"/>
    </source>
</evidence>
<feature type="region of interest" description="Disordered" evidence="2">
    <location>
        <begin position="222"/>
        <end position="250"/>
    </location>
</feature>
<dbReference type="InterPro" id="IPR013783">
    <property type="entry name" value="Ig-like_fold"/>
</dbReference>
<feature type="compositionally biased region" description="Polar residues" evidence="2">
    <location>
        <begin position="29"/>
        <end position="44"/>
    </location>
</feature>
<dbReference type="STRING" id="81824.A9VDJ1"/>
<keyword evidence="7" id="KW-1185">Reference proteome</keyword>
<dbReference type="Pfam" id="PF00168">
    <property type="entry name" value="C2"/>
    <property type="match status" value="1"/>
</dbReference>
<keyword evidence="1" id="KW-0479">Metal-binding</keyword>
<feature type="domain" description="C2" evidence="3">
    <location>
        <begin position="62"/>
        <end position="183"/>
    </location>
</feature>
<feature type="domain" description="Fibronectin type-III" evidence="5">
    <location>
        <begin position="319"/>
        <end position="412"/>
    </location>
</feature>
<feature type="domain" description="C3H1-type" evidence="4">
    <location>
        <begin position="420"/>
        <end position="447"/>
    </location>
</feature>
<dbReference type="Gene3D" id="2.60.40.10">
    <property type="entry name" value="Immunoglobulins"/>
    <property type="match status" value="1"/>
</dbReference>
<dbReference type="SUPFAM" id="SSF49265">
    <property type="entry name" value="Fibronectin type III"/>
    <property type="match status" value="1"/>
</dbReference>
<dbReference type="AlphaFoldDB" id="A9VDJ1"/>
<dbReference type="CDD" id="cd00063">
    <property type="entry name" value="FN3"/>
    <property type="match status" value="1"/>
</dbReference>
<dbReference type="InterPro" id="IPR036116">
    <property type="entry name" value="FN3_sf"/>
</dbReference>
<dbReference type="InParanoid" id="A9VDJ1"/>
<evidence type="ECO:0000313" key="7">
    <source>
        <dbReference type="Proteomes" id="UP000001357"/>
    </source>
</evidence>
<accession>A9VDJ1</accession>
<dbReference type="SUPFAM" id="SSF49562">
    <property type="entry name" value="C2 domain (Calcium/lipid-binding domain, CaLB)"/>
    <property type="match status" value="1"/>
</dbReference>
<evidence type="ECO:0000259" key="4">
    <source>
        <dbReference type="PROSITE" id="PS50103"/>
    </source>
</evidence>
<dbReference type="InterPro" id="IPR035892">
    <property type="entry name" value="C2_domain_sf"/>
</dbReference>
<evidence type="ECO:0000259" key="3">
    <source>
        <dbReference type="PROSITE" id="PS50004"/>
    </source>
</evidence>
<dbReference type="InterPro" id="IPR003961">
    <property type="entry name" value="FN3_dom"/>
</dbReference>
<evidence type="ECO:0000313" key="6">
    <source>
        <dbReference type="EMBL" id="EDQ84377.1"/>
    </source>
</evidence>
<organism evidence="6 7">
    <name type="scientific">Monosiga brevicollis</name>
    <name type="common">Choanoflagellate</name>
    <dbReference type="NCBI Taxonomy" id="81824"/>
    <lineage>
        <taxon>Eukaryota</taxon>
        <taxon>Choanoflagellata</taxon>
        <taxon>Craspedida</taxon>
        <taxon>Salpingoecidae</taxon>
        <taxon>Monosiga</taxon>
    </lineage>
</organism>
<keyword evidence="1" id="KW-0862">Zinc</keyword>
<dbReference type="CDD" id="cd08382">
    <property type="entry name" value="C2_Smurf-like"/>
    <property type="match status" value="1"/>
</dbReference>